<keyword evidence="1" id="KW-1133">Transmembrane helix</keyword>
<dbReference type="HOGENOM" id="CLU_2316079_0_0_9"/>
<dbReference type="EMBL" id="AQFT01000029">
    <property type="protein sequence ID" value="EMZ35313.1"/>
    <property type="molecule type" value="Genomic_DNA"/>
</dbReference>
<keyword evidence="1" id="KW-0812">Transmembrane</keyword>
<keyword evidence="1" id="KW-0472">Membrane</keyword>
<name>N2B9Y2_9FIRM</name>
<dbReference type="AlphaFoldDB" id="N2B9Y2"/>
<proteinExistence type="predicted"/>
<accession>N2B9Y2</accession>
<gene>
    <name evidence="2" type="ORF">C823_01006</name>
</gene>
<comment type="caution">
    <text evidence="2">The sequence shown here is derived from an EMBL/GenBank/DDBJ whole genome shotgun (WGS) entry which is preliminary data.</text>
</comment>
<dbReference type="Proteomes" id="UP000012589">
    <property type="component" value="Unassembled WGS sequence"/>
</dbReference>
<protein>
    <recommendedName>
        <fullName evidence="4">ABC3 transporter permease protein domain-containing protein</fullName>
    </recommendedName>
</protein>
<dbReference type="PATRIC" id="fig|1235802.3.peg.1081"/>
<evidence type="ECO:0000313" key="2">
    <source>
        <dbReference type="EMBL" id="EMZ35313.1"/>
    </source>
</evidence>
<feature type="transmembrane region" description="Helical" evidence="1">
    <location>
        <begin position="62"/>
        <end position="86"/>
    </location>
</feature>
<dbReference type="eggNOG" id="COG4591">
    <property type="taxonomic scope" value="Bacteria"/>
</dbReference>
<organism evidence="2 3">
    <name type="scientific">Eubacterium plexicaudatum ASF492</name>
    <dbReference type="NCBI Taxonomy" id="1235802"/>
    <lineage>
        <taxon>Bacteria</taxon>
        <taxon>Bacillati</taxon>
        <taxon>Bacillota</taxon>
        <taxon>Clostridia</taxon>
        <taxon>Eubacteriales</taxon>
        <taxon>Eubacteriaceae</taxon>
        <taxon>Eubacterium</taxon>
    </lineage>
</organism>
<feature type="transmembrane region" description="Helical" evidence="1">
    <location>
        <begin position="21"/>
        <end position="42"/>
    </location>
</feature>
<sequence length="99" mass="10975">MFQSVGMSGRQLSQMLSFECLYYVGITLLVTLTLGTVCSLALCRVLDQIGLFGKLTYHFPVFQVLVFAAALFLVQAVFSVCAVRYTGRLSLVERIRAVD</sequence>
<evidence type="ECO:0000256" key="1">
    <source>
        <dbReference type="SAM" id="Phobius"/>
    </source>
</evidence>
<dbReference type="STRING" id="1235802.C823_01006"/>
<reference evidence="2 3" key="1">
    <citation type="journal article" date="2014" name="Genome Announc.">
        <title>Draft genome sequences of the altered schaedler flora, a defined bacterial community from gnotobiotic mice.</title>
        <authorList>
            <person name="Wannemuehler M.J."/>
            <person name="Overstreet A.M."/>
            <person name="Ward D.V."/>
            <person name="Phillips G.J."/>
        </authorList>
    </citation>
    <scope>NUCLEOTIDE SEQUENCE [LARGE SCALE GENOMIC DNA]</scope>
    <source>
        <strain evidence="2 3">ASF492</strain>
    </source>
</reference>
<keyword evidence="3" id="KW-1185">Reference proteome</keyword>
<evidence type="ECO:0008006" key="4">
    <source>
        <dbReference type="Google" id="ProtNLM"/>
    </source>
</evidence>
<evidence type="ECO:0000313" key="3">
    <source>
        <dbReference type="Proteomes" id="UP000012589"/>
    </source>
</evidence>